<dbReference type="GO" id="GO:0005829">
    <property type="term" value="C:cytosol"/>
    <property type="evidence" value="ECO:0007669"/>
    <property type="project" value="TreeGrafter"/>
</dbReference>
<feature type="domain" description="UBX" evidence="2">
    <location>
        <begin position="155"/>
        <end position="231"/>
    </location>
</feature>
<dbReference type="GO" id="GO:0007030">
    <property type="term" value="P:Golgi organization"/>
    <property type="evidence" value="ECO:0007669"/>
    <property type="project" value="TreeGrafter"/>
</dbReference>
<dbReference type="Gene3D" id="3.30.420.210">
    <property type="entry name" value="SEP domain"/>
    <property type="match status" value="1"/>
</dbReference>
<dbReference type="GO" id="GO:0043130">
    <property type="term" value="F:ubiquitin binding"/>
    <property type="evidence" value="ECO:0007669"/>
    <property type="project" value="TreeGrafter"/>
</dbReference>
<dbReference type="GO" id="GO:0043161">
    <property type="term" value="P:proteasome-mediated ubiquitin-dependent protein catabolic process"/>
    <property type="evidence" value="ECO:0007669"/>
    <property type="project" value="TreeGrafter"/>
</dbReference>
<dbReference type="PROSITE" id="PS50033">
    <property type="entry name" value="UBX"/>
    <property type="match status" value="1"/>
</dbReference>
<sequence length="233" mass="25688">MTFNNACRGFSDLNNDNNNNRVTNSYTGVPSGLAVENPGGYHASDGGDIPENAIKVVLYKNGFIIDNEEFRDISLPENEAFVKDIKNSIAPEELRKRSKDNQTISIALDDRSSEVYTPPKKPMEMFSGSGNSLGQTRSSAFEVNVDSKAQIIVDDSKPTTNIQLRFHNGQKKVVTLNQDHTIADLHSIIMECAPVDGDYQLISGFPPKEIKFNPSTTLKDAGLLHETISQKLI</sequence>
<dbReference type="InterPro" id="IPR012989">
    <property type="entry name" value="SEP_domain"/>
</dbReference>
<dbReference type="InterPro" id="IPR029071">
    <property type="entry name" value="Ubiquitin-like_domsf"/>
</dbReference>
<dbReference type="GO" id="GO:0000045">
    <property type="term" value="P:autophagosome assembly"/>
    <property type="evidence" value="ECO:0007669"/>
    <property type="project" value="TreeGrafter"/>
</dbReference>
<comment type="caution">
    <text evidence="4">The sequence shown here is derived from an EMBL/GenBank/DDBJ whole genome shotgun (WGS) entry which is preliminary data.</text>
</comment>
<dbReference type="Gene3D" id="3.10.20.90">
    <property type="entry name" value="Phosphatidylinositol 3-kinase Catalytic Subunit, Chain A, domain 1"/>
    <property type="match status" value="1"/>
</dbReference>
<dbReference type="PANTHER" id="PTHR23333:SF20">
    <property type="entry name" value="NSFL1 COFACTOR P47"/>
    <property type="match status" value="1"/>
</dbReference>
<evidence type="ECO:0000256" key="1">
    <source>
        <dbReference type="SAM" id="MobiDB-lite"/>
    </source>
</evidence>
<reference evidence="4" key="1">
    <citation type="submission" date="2022-10" db="EMBL/GenBank/DDBJ databases">
        <title>Adaptive evolution leads to modifications in subtelomeric GC content in a zoonotic Cryptosporidium species.</title>
        <authorList>
            <person name="Li J."/>
            <person name="Feng Y."/>
            <person name="Xiao L."/>
        </authorList>
    </citation>
    <scope>NUCLEOTIDE SEQUENCE</scope>
    <source>
        <strain evidence="4">33844</strain>
    </source>
</reference>
<dbReference type="SMART" id="SM00553">
    <property type="entry name" value="SEP"/>
    <property type="match status" value="1"/>
</dbReference>
<dbReference type="Pfam" id="PF00789">
    <property type="entry name" value="UBX"/>
    <property type="match status" value="1"/>
</dbReference>
<feature type="domain" description="SEP" evidence="3">
    <location>
        <begin position="51"/>
        <end position="117"/>
    </location>
</feature>
<proteinExistence type="predicted"/>
<dbReference type="InterPro" id="IPR036241">
    <property type="entry name" value="NSFL1C_SEP_dom_sf"/>
</dbReference>
<dbReference type="GO" id="GO:0061025">
    <property type="term" value="P:membrane fusion"/>
    <property type="evidence" value="ECO:0007669"/>
    <property type="project" value="TreeGrafter"/>
</dbReference>
<dbReference type="Proteomes" id="UP001067231">
    <property type="component" value="Unassembled WGS sequence"/>
</dbReference>
<dbReference type="PROSITE" id="PS51399">
    <property type="entry name" value="SEP"/>
    <property type="match status" value="1"/>
</dbReference>
<dbReference type="GO" id="GO:0005634">
    <property type="term" value="C:nucleus"/>
    <property type="evidence" value="ECO:0007669"/>
    <property type="project" value="TreeGrafter"/>
</dbReference>
<dbReference type="Pfam" id="PF08059">
    <property type="entry name" value="SEP"/>
    <property type="match status" value="1"/>
</dbReference>
<evidence type="ECO:0000259" key="3">
    <source>
        <dbReference type="PROSITE" id="PS51399"/>
    </source>
</evidence>
<dbReference type="InterPro" id="IPR001012">
    <property type="entry name" value="UBX_dom"/>
</dbReference>
<dbReference type="OrthoDB" id="25887at2759"/>
<protein>
    <recommendedName>
        <fullName evidence="5">NSFL1 cofactor p47</fullName>
    </recommendedName>
</protein>
<dbReference type="AlphaFoldDB" id="A0A9D5DM63"/>
<dbReference type="EMBL" id="JAPCXC010000054">
    <property type="protein sequence ID" value="KAJ1607828.1"/>
    <property type="molecule type" value="Genomic_DNA"/>
</dbReference>
<dbReference type="SUPFAM" id="SSF54236">
    <property type="entry name" value="Ubiquitin-like"/>
    <property type="match status" value="1"/>
</dbReference>
<organism evidence="4">
    <name type="scientific">Cryptosporidium canis</name>
    <dbReference type="NCBI Taxonomy" id="195482"/>
    <lineage>
        <taxon>Eukaryota</taxon>
        <taxon>Sar</taxon>
        <taxon>Alveolata</taxon>
        <taxon>Apicomplexa</taxon>
        <taxon>Conoidasida</taxon>
        <taxon>Coccidia</taxon>
        <taxon>Eucoccidiorida</taxon>
        <taxon>Eimeriorina</taxon>
        <taxon>Cryptosporidiidae</taxon>
        <taxon>Cryptosporidium</taxon>
    </lineage>
</organism>
<evidence type="ECO:0000259" key="2">
    <source>
        <dbReference type="PROSITE" id="PS50033"/>
    </source>
</evidence>
<evidence type="ECO:0000313" key="4">
    <source>
        <dbReference type="EMBL" id="KAJ1607828.1"/>
    </source>
</evidence>
<evidence type="ECO:0008006" key="5">
    <source>
        <dbReference type="Google" id="ProtNLM"/>
    </source>
</evidence>
<accession>A0A9D5DM63</accession>
<dbReference type="PANTHER" id="PTHR23333">
    <property type="entry name" value="UBX DOMAIN CONTAINING PROTEIN"/>
    <property type="match status" value="1"/>
</dbReference>
<gene>
    <name evidence="4" type="ORF">OJ253_2189</name>
</gene>
<dbReference type="SUPFAM" id="SSF102848">
    <property type="entry name" value="NSFL1 (p97 ATPase) cofactor p47, SEP domain"/>
    <property type="match status" value="1"/>
</dbReference>
<feature type="region of interest" description="Disordered" evidence="1">
    <location>
        <begin position="96"/>
        <end position="118"/>
    </location>
</feature>
<dbReference type="GO" id="GO:0031468">
    <property type="term" value="P:nuclear membrane reassembly"/>
    <property type="evidence" value="ECO:0007669"/>
    <property type="project" value="TreeGrafter"/>
</dbReference>
<name>A0A9D5DM63_9CRYT</name>
<dbReference type="CDD" id="cd01770">
    <property type="entry name" value="UBX_UBXN2"/>
    <property type="match status" value="1"/>
</dbReference>